<dbReference type="EMBL" id="JACHVA010000143">
    <property type="protein sequence ID" value="MBC2604425.1"/>
    <property type="molecule type" value="Genomic_DNA"/>
</dbReference>
<protein>
    <recommendedName>
        <fullName evidence="4">PEP-CTERM sorting domain-containing protein</fullName>
    </recommendedName>
</protein>
<sequence length="257" mass="27647">MTRLNRSGRYTPFLLTAFLATSALQAGTVFEDTFDYANNDALRAAYPIVTSAGGNPVNLGTNAGVDPDQPYLSLSNVIVEHDIGTTLTQDWTVSYNVIHTSYQRYTWFAMLNDAGTGGYAFTWNSGSETSYGGKGFVTIEKQTGAVESWNDSSVLDSLTLELNSGHKATVDGGEGMALFEASWDSATSTITISVDGSVLGSVTDSTFNSFSKIQIKGNAFQAYDNIVITSSIPEMSSSSMTISLLALFSCFGLRRRR</sequence>
<evidence type="ECO:0000313" key="2">
    <source>
        <dbReference type="EMBL" id="MBC2604425.1"/>
    </source>
</evidence>
<gene>
    <name evidence="2" type="ORF">H5P30_21805</name>
</gene>
<reference evidence="2 3" key="1">
    <citation type="submission" date="2020-07" db="EMBL/GenBank/DDBJ databases">
        <authorList>
            <person name="Feng X."/>
        </authorList>
    </citation>
    <scope>NUCLEOTIDE SEQUENCE [LARGE SCALE GENOMIC DNA]</scope>
    <source>
        <strain evidence="2 3">JCM14086</strain>
    </source>
</reference>
<evidence type="ECO:0008006" key="4">
    <source>
        <dbReference type="Google" id="ProtNLM"/>
    </source>
</evidence>
<evidence type="ECO:0000313" key="3">
    <source>
        <dbReference type="Proteomes" id="UP000525652"/>
    </source>
</evidence>
<evidence type="ECO:0000256" key="1">
    <source>
        <dbReference type="SAM" id="SignalP"/>
    </source>
</evidence>
<keyword evidence="3" id="KW-1185">Reference proteome</keyword>
<dbReference type="RefSeq" id="WP_185695034.1">
    <property type="nucleotide sequence ID" value="NZ_JACHVA010000143.1"/>
</dbReference>
<accession>A0A7X1B4V4</accession>
<organism evidence="2 3">
    <name type="scientific">Puniceicoccus vermicola</name>
    <dbReference type="NCBI Taxonomy" id="388746"/>
    <lineage>
        <taxon>Bacteria</taxon>
        <taxon>Pseudomonadati</taxon>
        <taxon>Verrucomicrobiota</taxon>
        <taxon>Opitutia</taxon>
        <taxon>Puniceicoccales</taxon>
        <taxon>Puniceicoccaceae</taxon>
        <taxon>Puniceicoccus</taxon>
    </lineage>
</organism>
<dbReference type="Proteomes" id="UP000525652">
    <property type="component" value="Unassembled WGS sequence"/>
</dbReference>
<dbReference type="AlphaFoldDB" id="A0A7X1B4V4"/>
<feature type="signal peptide" evidence="1">
    <location>
        <begin position="1"/>
        <end position="26"/>
    </location>
</feature>
<comment type="caution">
    <text evidence="2">The sequence shown here is derived from an EMBL/GenBank/DDBJ whole genome shotgun (WGS) entry which is preliminary data.</text>
</comment>
<feature type="chain" id="PRO_5030893448" description="PEP-CTERM sorting domain-containing protein" evidence="1">
    <location>
        <begin position="27"/>
        <end position="257"/>
    </location>
</feature>
<proteinExistence type="predicted"/>
<keyword evidence="1" id="KW-0732">Signal</keyword>
<name>A0A7X1B4V4_9BACT</name>